<dbReference type="EMBL" id="WSES01000003">
    <property type="protein sequence ID" value="MVW60411.1"/>
    <property type="molecule type" value="Genomic_DNA"/>
</dbReference>
<evidence type="ECO:0000313" key="4">
    <source>
        <dbReference type="Proteomes" id="UP000443353"/>
    </source>
</evidence>
<sequence>MGPCIVHERASMKPVRTLFATAALSLAALGATTARAAGVEVLSEGFDDVAGLSGWAQVNHSVPAGSAWFQSNPALFPAQSGAPDAYAAANFLSAANGSGSVDNWLITPVLDLSGTTVLSFYTRHDALPGFNDLLEVRYAAGTGTNMADFTTLLTTIGGTAGYPTDWQQFTATITNSGNGRFAFRYLGPADTLNYVGLDTVSVVTAVPEPAHWMMLALGLAMITLLRRQSRL</sequence>
<feature type="signal peptide" evidence="1">
    <location>
        <begin position="1"/>
        <end position="36"/>
    </location>
</feature>
<evidence type="ECO:0000259" key="2">
    <source>
        <dbReference type="Pfam" id="PF07675"/>
    </source>
</evidence>
<organism evidence="3 4">
    <name type="scientific">Massilia cellulosiltytica</name>
    <dbReference type="NCBI Taxonomy" id="2683234"/>
    <lineage>
        <taxon>Bacteria</taxon>
        <taxon>Pseudomonadati</taxon>
        <taxon>Pseudomonadota</taxon>
        <taxon>Betaproteobacteria</taxon>
        <taxon>Burkholderiales</taxon>
        <taxon>Oxalobacteraceae</taxon>
        <taxon>Telluria group</taxon>
        <taxon>Massilia</taxon>
    </lineage>
</organism>
<dbReference type="InterPro" id="IPR013424">
    <property type="entry name" value="Ice-binding_C"/>
</dbReference>
<dbReference type="AlphaFoldDB" id="A0A7X3FYJ0"/>
<proteinExistence type="predicted"/>
<dbReference type="NCBIfam" id="TIGR02595">
    <property type="entry name" value="PEP_CTERM"/>
    <property type="match status" value="1"/>
</dbReference>
<name>A0A7X3FYJ0_9BURK</name>
<dbReference type="NCBIfam" id="NF038128">
    <property type="entry name" value="choice_anch_J"/>
    <property type="match status" value="1"/>
</dbReference>
<keyword evidence="1" id="KW-0732">Signal</keyword>
<evidence type="ECO:0000256" key="1">
    <source>
        <dbReference type="SAM" id="SignalP"/>
    </source>
</evidence>
<reference evidence="3 4" key="1">
    <citation type="submission" date="2019-12" db="EMBL/GenBank/DDBJ databases">
        <authorList>
            <person name="Li C."/>
            <person name="Zhao J."/>
        </authorList>
    </citation>
    <scope>NUCLEOTIDE SEQUENCE [LARGE SCALE GENOMIC DNA]</scope>
    <source>
        <strain evidence="3 4">NEAU-DD11</strain>
    </source>
</reference>
<evidence type="ECO:0000313" key="3">
    <source>
        <dbReference type="EMBL" id="MVW60411.1"/>
    </source>
</evidence>
<feature type="domain" description="Cleaved adhesin" evidence="2">
    <location>
        <begin position="41"/>
        <end position="202"/>
    </location>
</feature>
<dbReference type="Gene3D" id="2.60.120.200">
    <property type="match status" value="1"/>
</dbReference>
<dbReference type="Proteomes" id="UP000443353">
    <property type="component" value="Unassembled WGS sequence"/>
</dbReference>
<accession>A0A7X3FYJ0</accession>
<feature type="chain" id="PRO_5030525923" evidence="1">
    <location>
        <begin position="37"/>
        <end position="231"/>
    </location>
</feature>
<gene>
    <name evidence="3" type="ORF">GPY61_10750</name>
</gene>
<keyword evidence="4" id="KW-1185">Reference proteome</keyword>
<dbReference type="InterPro" id="IPR011628">
    <property type="entry name" value="Cleaved_adhesin"/>
</dbReference>
<dbReference type="SUPFAM" id="SSF49899">
    <property type="entry name" value="Concanavalin A-like lectins/glucanases"/>
    <property type="match status" value="1"/>
</dbReference>
<protein>
    <submittedName>
        <fullName evidence="3">PEP-CTERM sorting domain-containing protein</fullName>
    </submittedName>
</protein>
<dbReference type="InterPro" id="IPR013320">
    <property type="entry name" value="ConA-like_dom_sf"/>
</dbReference>
<dbReference type="Pfam" id="PF07675">
    <property type="entry name" value="Cleaved_Adhesin"/>
    <property type="match status" value="1"/>
</dbReference>
<comment type="caution">
    <text evidence="3">The sequence shown here is derived from an EMBL/GenBank/DDBJ whole genome shotgun (WGS) entry which is preliminary data.</text>
</comment>